<evidence type="ECO:0000259" key="6">
    <source>
        <dbReference type="Pfam" id="PF04542"/>
    </source>
</evidence>
<evidence type="ECO:0000259" key="7">
    <source>
        <dbReference type="Pfam" id="PF08281"/>
    </source>
</evidence>
<reference evidence="8 9" key="1">
    <citation type="submission" date="2020-08" db="EMBL/GenBank/DDBJ databases">
        <title>Genomic Encyclopedia of Type Strains, Phase III (KMG-III): the genomes of soil and plant-associated and newly described type strains.</title>
        <authorList>
            <person name="Whitman W."/>
        </authorList>
    </citation>
    <scope>NUCLEOTIDE SEQUENCE [LARGE SCALE GENOMIC DNA]</scope>
    <source>
        <strain evidence="8 9">CECT 8960</strain>
    </source>
</reference>
<dbReference type="RefSeq" id="WP_311771014.1">
    <property type="nucleotide sequence ID" value="NZ_JACHJQ010000002.1"/>
</dbReference>
<keyword evidence="9" id="KW-1185">Reference proteome</keyword>
<dbReference type="EMBL" id="JACHJQ010000002">
    <property type="protein sequence ID" value="MBB4906092.1"/>
    <property type="molecule type" value="Genomic_DNA"/>
</dbReference>
<evidence type="ECO:0000256" key="1">
    <source>
        <dbReference type="ARBA" id="ARBA00010641"/>
    </source>
</evidence>
<evidence type="ECO:0000256" key="5">
    <source>
        <dbReference type="ARBA" id="ARBA00023163"/>
    </source>
</evidence>
<dbReference type="PANTHER" id="PTHR43133">
    <property type="entry name" value="RNA POLYMERASE ECF-TYPE SIGMA FACTO"/>
    <property type="match status" value="1"/>
</dbReference>
<dbReference type="SUPFAM" id="SSF88659">
    <property type="entry name" value="Sigma3 and sigma4 domains of RNA polymerase sigma factors"/>
    <property type="match status" value="1"/>
</dbReference>
<dbReference type="Pfam" id="PF04542">
    <property type="entry name" value="Sigma70_r2"/>
    <property type="match status" value="1"/>
</dbReference>
<dbReference type="InterPro" id="IPR039425">
    <property type="entry name" value="RNA_pol_sigma-70-like"/>
</dbReference>
<dbReference type="InterPro" id="IPR013249">
    <property type="entry name" value="RNA_pol_sigma70_r4_t2"/>
</dbReference>
<keyword evidence="2" id="KW-0805">Transcription regulation</keyword>
<comment type="similarity">
    <text evidence="1">Belongs to the sigma-70 factor family. ECF subfamily.</text>
</comment>
<dbReference type="InterPro" id="IPR013325">
    <property type="entry name" value="RNA_pol_sigma_r2"/>
</dbReference>
<dbReference type="InterPro" id="IPR014284">
    <property type="entry name" value="RNA_pol_sigma-70_dom"/>
</dbReference>
<dbReference type="NCBIfam" id="TIGR02983">
    <property type="entry name" value="SigE-fam_strep"/>
    <property type="match status" value="1"/>
</dbReference>
<dbReference type="SUPFAM" id="SSF88946">
    <property type="entry name" value="Sigma2 domain of RNA polymerase sigma factors"/>
    <property type="match status" value="1"/>
</dbReference>
<dbReference type="NCBIfam" id="TIGR02937">
    <property type="entry name" value="sigma70-ECF"/>
    <property type="match status" value="1"/>
</dbReference>
<organism evidence="8 9">
    <name type="scientific">Actinophytocola algeriensis</name>
    <dbReference type="NCBI Taxonomy" id="1768010"/>
    <lineage>
        <taxon>Bacteria</taxon>
        <taxon>Bacillati</taxon>
        <taxon>Actinomycetota</taxon>
        <taxon>Actinomycetes</taxon>
        <taxon>Pseudonocardiales</taxon>
        <taxon>Pseudonocardiaceae</taxon>
    </lineage>
</organism>
<dbReference type="GO" id="GO:0016987">
    <property type="term" value="F:sigma factor activity"/>
    <property type="evidence" value="ECO:0007669"/>
    <property type="project" value="UniProtKB-KW"/>
</dbReference>
<keyword evidence="3" id="KW-0731">Sigma factor</keyword>
<dbReference type="PANTHER" id="PTHR43133:SF50">
    <property type="entry name" value="ECF RNA POLYMERASE SIGMA FACTOR SIGM"/>
    <property type="match status" value="1"/>
</dbReference>
<dbReference type="InterPro" id="IPR007627">
    <property type="entry name" value="RNA_pol_sigma70_r2"/>
</dbReference>
<accession>A0A7W7Q2Z2</accession>
<dbReference type="InterPro" id="IPR014325">
    <property type="entry name" value="RNA_pol_sigma-E_actinobac"/>
</dbReference>
<dbReference type="Gene3D" id="1.10.10.10">
    <property type="entry name" value="Winged helix-like DNA-binding domain superfamily/Winged helix DNA-binding domain"/>
    <property type="match status" value="1"/>
</dbReference>
<gene>
    <name evidence="8" type="ORF">FHR82_002309</name>
</gene>
<comment type="caution">
    <text evidence="8">The sequence shown here is derived from an EMBL/GenBank/DDBJ whole genome shotgun (WGS) entry which is preliminary data.</text>
</comment>
<dbReference type="InterPro" id="IPR036388">
    <property type="entry name" value="WH-like_DNA-bd_sf"/>
</dbReference>
<evidence type="ECO:0000313" key="9">
    <source>
        <dbReference type="Proteomes" id="UP000520767"/>
    </source>
</evidence>
<sequence>MAGSDEDFADFYAARFDGALRTAYALCGDWVEAEELAQGSFVRLYPKWSRVAGGNADGYLRTTLVRLFLDARRRGRAKEHLVAETPERSDHSRDLARVDEQQSLLAALQDVPPRQRATLVLRIVHDLPVEQVAQVLRCSAGTVKSQLSRGIQALRAAYRDADTPERSVRDVG</sequence>
<evidence type="ECO:0000256" key="3">
    <source>
        <dbReference type="ARBA" id="ARBA00023082"/>
    </source>
</evidence>
<keyword evidence="4" id="KW-0238">DNA-binding</keyword>
<keyword evidence="5" id="KW-0804">Transcription</keyword>
<dbReference type="GO" id="GO:0006352">
    <property type="term" value="P:DNA-templated transcription initiation"/>
    <property type="evidence" value="ECO:0007669"/>
    <property type="project" value="InterPro"/>
</dbReference>
<dbReference type="InterPro" id="IPR013324">
    <property type="entry name" value="RNA_pol_sigma_r3/r4-like"/>
</dbReference>
<evidence type="ECO:0000256" key="2">
    <source>
        <dbReference type="ARBA" id="ARBA00023015"/>
    </source>
</evidence>
<protein>
    <submittedName>
        <fullName evidence="8">RNA polymerase sigma-70 factor (Sigma-E family)</fullName>
    </submittedName>
</protein>
<dbReference type="CDD" id="cd06171">
    <property type="entry name" value="Sigma70_r4"/>
    <property type="match status" value="1"/>
</dbReference>
<proteinExistence type="inferred from homology"/>
<dbReference type="Gene3D" id="1.10.1740.10">
    <property type="match status" value="1"/>
</dbReference>
<evidence type="ECO:0000313" key="8">
    <source>
        <dbReference type="EMBL" id="MBB4906092.1"/>
    </source>
</evidence>
<name>A0A7W7Q2Z2_9PSEU</name>
<feature type="domain" description="RNA polymerase sigma-70 region 2" evidence="6">
    <location>
        <begin position="20"/>
        <end position="76"/>
    </location>
</feature>
<dbReference type="AlphaFoldDB" id="A0A7W7Q2Z2"/>
<feature type="domain" description="RNA polymerase sigma factor 70 region 4 type 2" evidence="7">
    <location>
        <begin position="102"/>
        <end position="154"/>
    </location>
</feature>
<dbReference type="Proteomes" id="UP000520767">
    <property type="component" value="Unassembled WGS sequence"/>
</dbReference>
<dbReference type="Pfam" id="PF08281">
    <property type="entry name" value="Sigma70_r4_2"/>
    <property type="match status" value="1"/>
</dbReference>
<evidence type="ECO:0000256" key="4">
    <source>
        <dbReference type="ARBA" id="ARBA00023125"/>
    </source>
</evidence>
<dbReference type="GO" id="GO:0003677">
    <property type="term" value="F:DNA binding"/>
    <property type="evidence" value="ECO:0007669"/>
    <property type="project" value="UniProtKB-KW"/>
</dbReference>